<comment type="caution">
    <text evidence="1">The sequence shown here is derived from an EMBL/GenBank/DDBJ whole genome shotgun (WGS) entry which is preliminary data.</text>
</comment>
<sequence length="378" mass="43868">MKLTRLTDPDKIDFTRELNGDVWKGHLSVPDYQFRDRLLAKSPMCQDMRIYVVTESEDINSTDDIMSSVEIIIRDGYKYNSKDGKVEKTLVKNGCIGGVFTNPKFRGKGIAKFMIDELNKICDEEDLEFVILYSEVGDYYSRCGYESFHVPIRTRYIDDYEAKIFNGSEKYSVDGFDVELIDYQGFKEVMDLHNEEEDKRIMAMNDGKSRVVFAPSEEVVNWFHLRIKYFCYNLVSSPEALKTKAFDDIIEEFTSYEPKKLGIKVSKNGELLGYVIWTFELKMEEEPIFSCKILHMFSKGSSKTRSGSDFTIKKLLSDLTIDYMKYSKKHFKVASVSVWTSDVDEAFGGEVQENSSLSAIRFKNEKSIWENNNKLPWF</sequence>
<name>A0ACA9Y6Q8_9ASCO</name>
<proteinExistence type="predicted"/>
<evidence type="ECO:0000313" key="2">
    <source>
        <dbReference type="Proteomes" id="UP001152531"/>
    </source>
</evidence>
<gene>
    <name evidence="1" type="ORF">CLIB1444_03S09318</name>
</gene>
<reference evidence="1" key="1">
    <citation type="submission" date="2022-06" db="EMBL/GenBank/DDBJ databases">
        <authorList>
            <person name="Legras J.-L."/>
            <person name="Devillers H."/>
            <person name="Grondin C."/>
        </authorList>
    </citation>
    <scope>NUCLEOTIDE SEQUENCE</scope>
    <source>
        <strain evidence="1">CLIB 1444</strain>
    </source>
</reference>
<accession>A0ACA9Y6Q8</accession>
<dbReference type="Proteomes" id="UP001152531">
    <property type="component" value="Unassembled WGS sequence"/>
</dbReference>
<evidence type="ECO:0000313" key="1">
    <source>
        <dbReference type="EMBL" id="CAH6720321.1"/>
    </source>
</evidence>
<protein>
    <submittedName>
        <fullName evidence="1">Uncharacterized protein</fullName>
    </submittedName>
</protein>
<keyword evidence="2" id="KW-1185">Reference proteome</keyword>
<dbReference type="EMBL" id="CALSDN010000003">
    <property type="protein sequence ID" value="CAH6720321.1"/>
    <property type="molecule type" value="Genomic_DNA"/>
</dbReference>
<organism evidence="1 2">
    <name type="scientific">[Candida] jaroonii</name>
    <dbReference type="NCBI Taxonomy" id="467808"/>
    <lineage>
        <taxon>Eukaryota</taxon>
        <taxon>Fungi</taxon>
        <taxon>Dikarya</taxon>
        <taxon>Ascomycota</taxon>
        <taxon>Saccharomycotina</taxon>
        <taxon>Pichiomycetes</taxon>
        <taxon>Debaryomycetaceae</taxon>
        <taxon>Yamadazyma</taxon>
    </lineage>
</organism>